<evidence type="ECO:0000256" key="11">
    <source>
        <dbReference type="ARBA" id="ARBA00031350"/>
    </source>
</evidence>
<protein>
    <recommendedName>
        <fullName evidence="4">Protein-L-isoaspartate O-methyltransferase</fullName>
        <ecNumber evidence="3">2.1.1.77</ecNumber>
    </recommendedName>
    <alternativeName>
        <fullName evidence="11">L-isoaspartyl protein carboxyl methyltransferase</fullName>
    </alternativeName>
    <alternativeName>
        <fullName evidence="9">Protein L-isoaspartyl methyltransferase</fullName>
    </alternativeName>
    <alternativeName>
        <fullName evidence="10">Protein-beta-aspartate methyltransferase</fullName>
    </alternativeName>
</protein>
<gene>
    <name evidence="13" type="ORF">JOF29_000026</name>
</gene>
<dbReference type="Gene3D" id="3.40.50.150">
    <property type="entry name" value="Vaccinia Virus protein VP39"/>
    <property type="match status" value="1"/>
</dbReference>
<dbReference type="InterPro" id="IPR026448">
    <property type="entry name" value="Methyltr_grasp"/>
</dbReference>
<dbReference type="CDD" id="cd02440">
    <property type="entry name" value="AdoMet_MTases"/>
    <property type="match status" value="1"/>
</dbReference>
<evidence type="ECO:0000256" key="7">
    <source>
        <dbReference type="ARBA" id="ARBA00022679"/>
    </source>
</evidence>
<dbReference type="GO" id="GO:0032259">
    <property type="term" value="P:methylation"/>
    <property type="evidence" value="ECO:0007669"/>
    <property type="project" value="UniProtKB-KW"/>
</dbReference>
<evidence type="ECO:0000256" key="1">
    <source>
        <dbReference type="ARBA" id="ARBA00004496"/>
    </source>
</evidence>
<dbReference type="NCBIfam" id="TIGR04188">
    <property type="entry name" value="methyltr_grsp"/>
    <property type="match status" value="1"/>
</dbReference>
<evidence type="ECO:0000256" key="9">
    <source>
        <dbReference type="ARBA" id="ARBA00030757"/>
    </source>
</evidence>
<dbReference type="InterPro" id="IPR029063">
    <property type="entry name" value="SAM-dependent_MTases_sf"/>
</dbReference>
<evidence type="ECO:0000256" key="10">
    <source>
        <dbReference type="ARBA" id="ARBA00031323"/>
    </source>
</evidence>
<sequence>MSTTPHLDATGSQLRRELADDLEARGALHSPAWRAAVETVPREAFLGERVYQRIDGPGPTQWRPRTPDTMRPDQWLTLAYRDETLVTQLDHTDTPNAPATGIDGVPVPGEPTSSSTLPSVVVRMLEDLQIDDGARVLEIGTGTGYSTALMCERLGSGNVTSIEVDPGIAGRARQSLATAGYTPTLICGDGLAGDPTGALYDAVIATCSVRSFPAPWMDQVRIGGTVLATLSGWLLGSALARIHITGPNTGQGRILPGFTQFMPARPHAAPPLHHLPSPDGYTERDTPLGPDRLTDPTGRFLAQLAAPAAQYLPPYTDAEIAMHLLYDRAANAWARLYQTPTGTWKVRQAGPVNLWDDIESSWTAWIQAGRPAHHELTIDITPASQTVTLPTPHGQRTWRLP</sequence>
<dbReference type="GO" id="GO:0008168">
    <property type="term" value="F:methyltransferase activity"/>
    <property type="evidence" value="ECO:0007669"/>
    <property type="project" value="UniProtKB-KW"/>
</dbReference>
<comment type="caution">
    <text evidence="13">The sequence shown here is derived from an EMBL/GenBank/DDBJ whole genome shotgun (WGS) entry which is preliminary data.</text>
</comment>
<comment type="subcellular location">
    <subcellularLocation>
        <location evidence="1">Cytoplasm</location>
    </subcellularLocation>
</comment>
<evidence type="ECO:0000256" key="3">
    <source>
        <dbReference type="ARBA" id="ARBA00011890"/>
    </source>
</evidence>
<reference evidence="13 14" key="1">
    <citation type="submission" date="2021-03" db="EMBL/GenBank/DDBJ databases">
        <title>Sequencing the genomes of 1000 actinobacteria strains.</title>
        <authorList>
            <person name="Klenk H.-P."/>
        </authorList>
    </citation>
    <scope>NUCLEOTIDE SEQUENCE [LARGE SCALE GENOMIC DNA]</scope>
    <source>
        <strain evidence="13 14">DSM 18824</strain>
    </source>
</reference>
<dbReference type="Pfam" id="PF01135">
    <property type="entry name" value="PCMT"/>
    <property type="match status" value="1"/>
</dbReference>
<keyword evidence="14" id="KW-1185">Reference proteome</keyword>
<name>A0ABS4UBB5_9ACTN</name>
<keyword evidence="5" id="KW-0963">Cytoplasm</keyword>
<dbReference type="InterPro" id="IPR000682">
    <property type="entry name" value="PCMT"/>
</dbReference>
<dbReference type="PANTHER" id="PTHR11579">
    <property type="entry name" value="PROTEIN-L-ISOASPARTATE O-METHYLTRANSFERASE"/>
    <property type="match status" value="1"/>
</dbReference>
<dbReference type="Proteomes" id="UP000755585">
    <property type="component" value="Unassembled WGS sequence"/>
</dbReference>
<keyword evidence="6 13" id="KW-0489">Methyltransferase</keyword>
<dbReference type="PANTHER" id="PTHR11579:SF0">
    <property type="entry name" value="PROTEIN-L-ISOASPARTATE(D-ASPARTATE) O-METHYLTRANSFERASE"/>
    <property type="match status" value="1"/>
</dbReference>
<comment type="similarity">
    <text evidence="2">Belongs to the methyltransferase superfamily. L-isoaspartyl/D-aspartyl protein methyltransferase family.</text>
</comment>
<evidence type="ECO:0000313" key="13">
    <source>
        <dbReference type="EMBL" id="MBP2348943.1"/>
    </source>
</evidence>
<evidence type="ECO:0000256" key="5">
    <source>
        <dbReference type="ARBA" id="ARBA00022490"/>
    </source>
</evidence>
<feature type="region of interest" description="Disordered" evidence="12">
    <location>
        <begin position="91"/>
        <end position="116"/>
    </location>
</feature>
<dbReference type="EMBL" id="JAGINT010000001">
    <property type="protein sequence ID" value="MBP2348943.1"/>
    <property type="molecule type" value="Genomic_DNA"/>
</dbReference>
<evidence type="ECO:0000256" key="2">
    <source>
        <dbReference type="ARBA" id="ARBA00005369"/>
    </source>
</evidence>
<evidence type="ECO:0000256" key="8">
    <source>
        <dbReference type="ARBA" id="ARBA00022691"/>
    </source>
</evidence>
<accession>A0ABS4UBB5</accession>
<organism evidence="13 14">
    <name type="scientific">Kribbella aluminosa</name>
    <dbReference type="NCBI Taxonomy" id="416017"/>
    <lineage>
        <taxon>Bacteria</taxon>
        <taxon>Bacillati</taxon>
        <taxon>Actinomycetota</taxon>
        <taxon>Actinomycetes</taxon>
        <taxon>Propionibacteriales</taxon>
        <taxon>Kribbellaceae</taxon>
        <taxon>Kribbella</taxon>
    </lineage>
</organism>
<dbReference type="RefSeq" id="WP_209692192.1">
    <property type="nucleotide sequence ID" value="NZ_BAAAVU010000028.1"/>
</dbReference>
<keyword evidence="7" id="KW-0808">Transferase</keyword>
<dbReference type="SUPFAM" id="SSF53335">
    <property type="entry name" value="S-adenosyl-L-methionine-dependent methyltransferases"/>
    <property type="match status" value="1"/>
</dbReference>
<evidence type="ECO:0000313" key="14">
    <source>
        <dbReference type="Proteomes" id="UP000755585"/>
    </source>
</evidence>
<evidence type="ECO:0000256" key="6">
    <source>
        <dbReference type="ARBA" id="ARBA00022603"/>
    </source>
</evidence>
<evidence type="ECO:0000256" key="4">
    <source>
        <dbReference type="ARBA" id="ARBA00013346"/>
    </source>
</evidence>
<proteinExistence type="inferred from homology"/>
<keyword evidence="8" id="KW-0949">S-adenosyl-L-methionine</keyword>
<dbReference type="EC" id="2.1.1.77" evidence="3"/>
<evidence type="ECO:0000256" key="12">
    <source>
        <dbReference type="SAM" id="MobiDB-lite"/>
    </source>
</evidence>